<dbReference type="CDD" id="cd07041">
    <property type="entry name" value="STAS_RsbR_RsbS_like"/>
    <property type="match status" value="1"/>
</dbReference>
<dbReference type="InterPro" id="IPR051932">
    <property type="entry name" value="Bact_StressResp_Reg"/>
</dbReference>
<dbReference type="InterPro" id="IPR002645">
    <property type="entry name" value="STAS_dom"/>
</dbReference>
<evidence type="ECO:0000256" key="1">
    <source>
        <dbReference type="ARBA" id="ARBA00022553"/>
    </source>
</evidence>
<dbReference type="InterPro" id="IPR024096">
    <property type="entry name" value="NO_sig/Golgi_transp_ligand-bd"/>
</dbReference>
<evidence type="ECO:0000313" key="3">
    <source>
        <dbReference type="EMBL" id="KMM39055.1"/>
    </source>
</evidence>
<dbReference type="SUPFAM" id="SSF52091">
    <property type="entry name" value="SpoIIaa-like"/>
    <property type="match status" value="1"/>
</dbReference>
<dbReference type="Gene3D" id="3.30.750.24">
    <property type="entry name" value="STAS domain"/>
    <property type="match status" value="1"/>
</dbReference>
<dbReference type="Gene3D" id="3.30.1380.20">
    <property type="entry name" value="Trafficking protein particle complex subunit 3"/>
    <property type="match status" value="1"/>
</dbReference>
<dbReference type="PANTHER" id="PTHR33745:SF3">
    <property type="entry name" value="RSBT CO-ANTAGONIST PROTEIN RSBRC"/>
    <property type="match status" value="1"/>
</dbReference>
<dbReference type="PROSITE" id="PS50801">
    <property type="entry name" value="STAS"/>
    <property type="match status" value="1"/>
</dbReference>
<dbReference type="EMBL" id="LELK01000001">
    <property type="protein sequence ID" value="KMM39055.1"/>
    <property type="molecule type" value="Genomic_DNA"/>
</dbReference>
<dbReference type="RefSeq" id="WP_048310225.1">
    <property type="nucleotide sequence ID" value="NZ_CP119526.1"/>
</dbReference>
<accession>A0A0J6D127</accession>
<dbReference type="SUPFAM" id="SSF111126">
    <property type="entry name" value="Ligand-binding domain in the NO signalling and Golgi transport"/>
    <property type="match status" value="1"/>
</dbReference>
<keyword evidence="1" id="KW-0597">Phosphoprotein</keyword>
<sequence length="347" mass="39103">MMNNEITTGRYTNEVNGSQFEWDLKEGTFTYQGDDVILFWINTAFKVFMDTIEDISGGEEARLVLETAGYRTGENVSQFYHESMGNIEEIVSLLPNTYLTAGWGVTTIQSVSEAETTAVVRVRNSWEYKIHNVQGKKTEGTFIPGHWAGVFSGLFGQSVWYRVVKSQIEGDEYSEYVFSPSSITPKKNILSMINEKDRHEIVKLENKVSERTEDLQNLIKELSSPIIPVLDNIVVIPLVGRFNEERSEELMTKTLSQLPNYQAHTLILDLTGIYGVDEYTIELMNNLVGACRLLGVNTIFVGVSPKLSILMVQSKAELENTVCLSTLQHGIHYALAEEGLHITEKNK</sequence>
<name>A0A0J6D127_9BACL</name>
<dbReference type="Pfam" id="PF01740">
    <property type="entry name" value="STAS"/>
    <property type="match status" value="1"/>
</dbReference>
<dbReference type="PATRIC" id="fig|157733.3.peg.3752"/>
<gene>
    <name evidence="3" type="ORF">AB986_07430</name>
</gene>
<dbReference type="InterPro" id="IPR036513">
    <property type="entry name" value="STAS_dom_sf"/>
</dbReference>
<proteinExistence type="predicted"/>
<comment type="caution">
    <text evidence="3">The sequence shown here is derived from an EMBL/GenBank/DDBJ whole genome shotgun (WGS) entry which is preliminary data.</text>
</comment>
<dbReference type="Proteomes" id="UP000035996">
    <property type="component" value="Unassembled WGS sequence"/>
</dbReference>
<evidence type="ECO:0000259" key="2">
    <source>
        <dbReference type="PROSITE" id="PS50801"/>
    </source>
</evidence>
<keyword evidence="4" id="KW-1185">Reference proteome</keyword>
<protein>
    <recommendedName>
        <fullName evidence="2">STAS domain-containing protein</fullName>
    </recommendedName>
</protein>
<evidence type="ECO:0000313" key="4">
    <source>
        <dbReference type="Proteomes" id="UP000035996"/>
    </source>
</evidence>
<dbReference type="AlphaFoldDB" id="A0A0J6D127"/>
<feature type="domain" description="STAS" evidence="2">
    <location>
        <begin position="223"/>
        <end position="338"/>
    </location>
</feature>
<dbReference type="STRING" id="157733.AB986_07430"/>
<dbReference type="PANTHER" id="PTHR33745">
    <property type="entry name" value="RSBT ANTAGONIST PROTEIN RSBS-RELATED"/>
    <property type="match status" value="1"/>
</dbReference>
<organism evidence="3 4">
    <name type="scientific">Guptibacillus hwajinpoensis</name>
    <dbReference type="NCBI Taxonomy" id="208199"/>
    <lineage>
        <taxon>Bacteria</taxon>
        <taxon>Bacillati</taxon>
        <taxon>Bacillota</taxon>
        <taxon>Bacilli</taxon>
        <taxon>Bacillales</taxon>
        <taxon>Guptibacillaceae</taxon>
        <taxon>Guptibacillus</taxon>
    </lineage>
</organism>
<reference evidence="3" key="1">
    <citation type="submission" date="2015-06" db="EMBL/GenBank/DDBJ databases">
        <authorList>
            <person name="Liu B."/>
            <person name="Wang J."/>
            <person name="Zhu Y."/>
            <person name="Liu G."/>
            <person name="Chen Q."/>
            <person name="Zheng C."/>
            <person name="Che J."/>
            <person name="Ge C."/>
            <person name="Shi H."/>
            <person name="Pan Z."/>
            <person name="Liu X."/>
        </authorList>
    </citation>
    <scope>NUCLEOTIDE SEQUENCE [LARGE SCALE GENOMIC DNA]</scope>
    <source>
        <strain evidence="3">DSM 16346</strain>
    </source>
</reference>